<dbReference type="PRINTS" id="PR00080">
    <property type="entry name" value="SDRFAMILY"/>
</dbReference>
<keyword evidence="2" id="KW-0560">Oxidoreductase</keyword>
<evidence type="ECO:0000313" key="5">
    <source>
        <dbReference type="Proteomes" id="UP000646579"/>
    </source>
</evidence>
<reference evidence="4" key="2">
    <citation type="submission" date="2020-09" db="EMBL/GenBank/DDBJ databases">
        <authorList>
            <person name="Sun Q."/>
            <person name="Kim S."/>
        </authorList>
    </citation>
    <scope>NUCLEOTIDE SEQUENCE</scope>
    <source>
        <strain evidence="4">KCTC 32437</strain>
    </source>
</reference>
<dbReference type="Gene3D" id="3.40.50.720">
    <property type="entry name" value="NAD(P)-binding Rossmann-like Domain"/>
    <property type="match status" value="1"/>
</dbReference>
<dbReference type="PANTHER" id="PTHR43639">
    <property type="entry name" value="OXIDOREDUCTASE, SHORT-CHAIN DEHYDROGENASE/REDUCTASE FAMILY (AFU_ORTHOLOGUE AFUA_5G02870)"/>
    <property type="match status" value="1"/>
</dbReference>
<proteinExistence type="inferred from homology"/>
<dbReference type="Proteomes" id="UP000646579">
    <property type="component" value="Unassembled WGS sequence"/>
</dbReference>
<dbReference type="GO" id="GO:0016491">
    <property type="term" value="F:oxidoreductase activity"/>
    <property type="evidence" value="ECO:0007669"/>
    <property type="project" value="UniProtKB-KW"/>
</dbReference>
<dbReference type="InterPro" id="IPR036291">
    <property type="entry name" value="NAD(P)-bd_dom_sf"/>
</dbReference>
<dbReference type="SUPFAM" id="SSF51735">
    <property type="entry name" value="NAD(P)-binding Rossmann-fold domains"/>
    <property type="match status" value="1"/>
</dbReference>
<name>A0A918S1Y8_9HYPH</name>
<evidence type="ECO:0000313" key="4">
    <source>
        <dbReference type="EMBL" id="GHA17093.1"/>
    </source>
</evidence>
<accession>A0A918S1Y8</accession>
<comment type="caution">
    <text evidence="4">The sequence shown here is derived from an EMBL/GenBank/DDBJ whole genome shotgun (WGS) entry which is preliminary data.</text>
</comment>
<reference evidence="4" key="1">
    <citation type="journal article" date="2014" name="Int. J. Syst. Evol. Microbiol.">
        <title>Complete genome sequence of Corynebacterium casei LMG S-19264T (=DSM 44701T), isolated from a smear-ripened cheese.</title>
        <authorList>
            <consortium name="US DOE Joint Genome Institute (JGI-PGF)"/>
            <person name="Walter F."/>
            <person name="Albersmeier A."/>
            <person name="Kalinowski J."/>
            <person name="Ruckert C."/>
        </authorList>
    </citation>
    <scope>NUCLEOTIDE SEQUENCE</scope>
    <source>
        <strain evidence="4">KCTC 32437</strain>
    </source>
</reference>
<keyword evidence="5" id="KW-1185">Reference proteome</keyword>
<comment type="similarity">
    <text evidence="1 3">Belongs to the short-chain dehydrogenases/reductases (SDR) family.</text>
</comment>
<dbReference type="AlphaFoldDB" id="A0A918S1Y8"/>
<dbReference type="EMBL" id="BMZE01000001">
    <property type="protein sequence ID" value="GHA17093.1"/>
    <property type="molecule type" value="Genomic_DNA"/>
</dbReference>
<sequence length="248" mass="26257">MALVTGAGQRVGARLCKRLAESGYAVVIHYRSNAEGAEALREHIVAHGGRAATVQADLADRIERSGLMSRAAQQFGPITVLVNNASIFSADSAGDLDEGLWDAHFAVHVEAPSFLGRDFAAQLPDGCVGNIVNMIDERVLHPAPAYFSYSLSKSALHTATTLLAQTFAPRIRVNAIGPGPVLPHTGQSEDAFAAGVEKLPLKTHAGPDEIADALMFLLSAQSMTGQMLALDGGSHIDYLPRRGPTPRQ</sequence>
<dbReference type="NCBIfam" id="NF006597">
    <property type="entry name" value="PRK09134.1"/>
    <property type="match status" value="1"/>
</dbReference>
<dbReference type="Pfam" id="PF00106">
    <property type="entry name" value="adh_short"/>
    <property type="match status" value="1"/>
</dbReference>
<dbReference type="PRINTS" id="PR00081">
    <property type="entry name" value="GDHRDH"/>
</dbReference>
<evidence type="ECO:0000256" key="3">
    <source>
        <dbReference type="RuleBase" id="RU000363"/>
    </source>
</evidence>
<protein>
    <submittedName>
        <fullName evidence="4">Short chain dehydrogenase</fullName>
    </submittedName>
</protein>
<evidence type="ECO:0000256" key="2">
    <source>
        <dbReference type="ARBA" id="ARBA00023002"/>
    </source>
</evidence>
<evidence type="ECO:0000256" key="1">
    <source>
        <dbReference type="ARBA" id="ARBA00006484"/>
    </source>
</evidence>
<dbReference type="InterPro" id="IPR002347">
    <property type="entry name" value="SDR_fam"/>
</dbReference>
<gene>
    <name evidence="4" type="ORF">GCM10007989_10370</name>
</gene>
<organism evidence="4 5">
    <name type="scientific">Devosia pacifica</name>
    <dbReference type="NCBI Taxonomy" id="1335967"/>
    <lineage>
        <taxon>Bacteria</taxon>
        <taxon>Pseudomonadati</taxon>
        <taxon>Pseudomonadota</taxon>
        <taxon>Alphaproteobacteria</taxon>
        <taxon>Hyphomicrobiales</taxon>
        <taxon>Devosiaceae</taxon>
        <taxon>Devosia</taxon>
    </lineage>
</organism>
<dbReference type="PANTHER" id="PTHR43639:SF1">
    <property type="entry name" value="SHORT-CHAIN DEHYDROGENASE_REDUCTASE FAMILY PROTEIN"/>
    <property type="match status" value="1"/>
</dbReference>